<organism evidence="1 2">
    <name type="scientific">Octopus vulgaris</name>
    <name type="common">Common octopus</name>
    <dbReference type="NCBI Taxonomy" id="6645"/>
    <lineage>
        <taxon>Eukaryota</taxon>
        <taxon>Metazoa</taxon>
        <taxon>Spiralia</taxon>
        <taxon>Lophotrochozoa</taxon>
        <taxon>Mollusca</taxon>
        <taxon>Cephalopoda</taxon>
        <taxon>Coleoidea</taxon>
        <taxon>Octopodiformes</taxon>
        <taxon>Octopoda</taxon>
        <taxon>Incirrata</taxon>
        <taxon>Octopodidae</taxon>
        <taxon>Octopus</taxon>
    </lineage>
</organism>
<gene>
    <name evidence="1" type="ORF">OCTVUL_1B020890</name>
</gene>
<proteinExistence type="predicted"/>
<evidence type="ECO:0000313" key="2">
    <source>
        <dbReference type="Proteomes" id="UP001162480"/>
    </source>
</evidence>
<accession>A0AA36BGZ3</accession>
<evidence type="ECO:0000313" key="1">
    <source>
        <dbReference type="EMBL" id="CAI9733202.1"/>
    </source>
</evidence>
<dbReference type="Proteomes" id="UP001162480">
    <property type="component" value="Chromosome 14"/>
</dbReference>
<dbReference type="AlphaFoldDB" id="A0AA36BGZ3"/>
<dbReference type="EMBL" id="OX597827">
    <property type="protein sequence ID" value="CAI9733202.1"/>
    <property type="molecule type" value="Genomic_DNA"/>
</dbReference>
<reference evidence="1" key="1">
    <citation type="submission" date="2023-08" db="EMBL/GenBank/DDBJ databases">
        <authorList>
            <person name="Alioto T."/>
            <person name="Alioto T."/>
            <person name="Gomez Garrido J."/>
        </authorList>
    </citation>
    <scope>NUCLEOTIDE SEQUENCE</scope>
</reference>
<keyword evidence="2" id="KW-1185">Reference proteome</keyword>
<protein>
    <submittedName>
        <fullName evidence="1">Uncharacterized protein</fullName>
    </submittedName>
</protein>
<name>A0AA36BGZ3_OCTVU</name>
<sequence>MSWFLIVCGVSAAIAIYTVLAANREQPRRYDPQELYAVREPYEQRTCVTFNEKNVSREAYINISTACRTERNGVIQRRRNVNGASGSSVSIRE</sequence>